<keyword evidence="4" id="KW-1133">Transmembrane helix</keyword>
<dbReference type="SUPFAM" id="SSF53756">
    <property type="entry name" value="UDP-Glycosyltransferase/glycogen phosphorylase"/>
    <property type="match status" value="1"/>
</dbReference>
<evidence type="ECO:0000313" key="7">
    <source>
        <dbReference type="Proteomes" id="UP001200034"/>
    </source>
</evidence>
<feature type="transmembrane region" description="Helical" evidence="4">
    <location>
        <begin position="492"/>
        <end position="515"/>
    </location>
</feature>
<gene>
    <name evidence="6" type="ORF">KR093_011156</name>
</gene>
<dbReference type="Pfam" id="PF00201">
    <property type="entry name" value="UDPGT"/>
    <property type="match status" value="1"/>
</dbReference>
<dbReference type="Gene3D" id="3.40.50.2000">
    <property type="entry name" value="Glycogen Phosphorylase B"/>
    <property type="match status" value="2"/>
</dbReference>
<keyword evidence="5" id="KW-0732">Signal</keyword>
<evidence type="ECO:0000256" key="2">
    <source>
        <dbReference type="ARBA" id="ARBA00022676"/>
    </source>
</evidence>
<evidence type="ECO:0000256" key="4">
    <source>
        <dbReference type="SAM" id="Phobius"/>
    </source>
</evidence>
<keyword evidence="2" id="KW-0328">Glycosyltransferase</keyword>
<sequence length="533" mass="60525">MLQKFQFLAFIAVLLVNCTQAANILAIFSCPSPSHLIVEISMAKVLAENGHNVTVVTTLKPHVSHDNMHIIQVDLTAEEKRAMKNTIANLTARDNTDIFGALFRMREQFAFMANKNRDVMKDPRVTDLYENKDNKFDLVMIGYFLNNFQIGIAHKLKVPVVVASSMYQWEVFYSMLGNPRELAYVPNIGVLAKIGSTLTFGQRLQSLMAFSMTRLFTFFMENDNAAIYYELYGEDPDMPKYEEINRNVSLVLFNTHGLSEGPIRPNMPGVIEVGGIQVKEQPDPLPKDIAAFLDNATDGAILLSLGSNIQGEFLKPETVQKMFNVLSKLKQRIIWKWEDLNKTPGKSANIMYSKWLPQDDILAHPKIVLFINHAGRGGITESQYHGKPMLSLPVFGDQPRNAQKIVHDGFGLSMSLLTLEEEIFRDNILEILQNPKYTQNVQAFSKLFRDRPLTAKQTVLYWVEYVLRYHGAAHLQSPLLHMSFIAANNLDIYAIIFVVLTVIVLVNILTLRLIYRKLTRKSSSKKSNKPKRN</sequence>
<feature type="signal peptide" evidence="5">
    <location>
        <begin position="1"/>
        <end position="21"/>
    </location>
</feature>
<reference evidence="6" key="1">
    <citation type="journal article" date="2021" name="Mol. Ecol. Resour.">
        <title>Phylogenomic analyses of the genus Drosophila reveals genomic signals of climate adaptation.</title>
        <authorList>
            <person name="Li F."/>
            <person name="Rane R.V."/>
            <person name="Luria V."/>
            <person name="Xiong Z."/>
            <person name="Chen J."/>
            <person name="Li Z."/>
            <person name="Catullo R.A."/>
            <person name="Griffin P.C."/>
            <person name="Schiffer M."/>
            <person name="Pearce S."/>
            <person name="Lee S.F."/>
            <person name="McElroy K."/>
            <person name="Stocker A."/>
            <person name="Shirriffs J."/>
            <person name="Cockerell F."/>
            <person name="Coppin C."/>
            <person name="Sgro C.M."/>
            <person name="Karger A."/>
            <person name="Cain J.W."/>
            <person name="Weber J.A."/>
            <person name="Santpere G."/>
            <person name="Kirschner M.W."/>
            <person name="Hoffmann A.A."/>
            <person name="Oakeshott J.G."/>
            <person name="Zhang G."/>
        </authorList>
    </citation>
    <scope>NUCLEOTIDE SEQUENCE</scope>
    <source>
        <strain evidence="6">BGI-SZ-2011g</strain>
    </source>
</reference>
<evidence type="ECO:0000256" key="1">
    <source>
        <dbReference type="ARBA" id="ARBA00009995"/>
    </source>
</evidence>
<dbReference type="PANTHER" id="PTHR48043">
    <property type="entry name" value="EG:EG0003.4 PROTEIN-RELATED"/>
    <property type="match status" value="1"/>
</dbReference>
<dbReference type="Proteomes" id="UP001200034">
    <property type="component" value="Unassembled WGS sequence"/>
</dbReference>
<evidence type="ECO:0000256" key="5">
    <source>
        <dbReference type="SAM" id="SignalP"/>
    </source>
</evidence>
<protein>
    <submittedName>
        <fullName evidence="6">Uncharacterized protein</fullName>
    </submittedName>
</protein>
<accession>A0AAD4K7P7</accession>
<dbReference type="InterPro" id="IPR002213">
    <property type="entry name" value="UDP_glucos_trans"/>
</dbReference>
<dbReference type="PANTHER" id="PTHR48043:SF159">
    <property type="entry name" value="EG:EG0003.4 PROTEIN-RELATED"/>
    <property type="match status" value="1"/>
</dbReference>
<comment type="similarity">
    <text evidence="1">Belongs to the UDP-glycosyltransferase family.</text>
</comment>
<dbReference type="CDD" id="cd03784">
    <property type="entry name" value="GT1_Gtf-like"/>
    <property type="match status" value="1"/>
</dbReference>
<dbReference type="PROSITE" id="PS51257">
    <property type="entry name" value="PROKAR_LIPOPROTEIN"/>
    <property type="match status" value="1"/>
</dbReference>
<organism evidence="6 7">
    <name type="scientific">Drosophila rubida</name>
    <dbReference type="NCBI Taxonomy" id="30044"/>
    <lineage>
        <taxon>Eukaryota</taxon>
        <taxon>Metazoa</taxon>
        <taxon>Ecdysozoa</taxon>
        <taxon>Arthropoda</taxon>
        <taxon>Hexapoda</taxon>
        <taxon>Insecta</taxon>
        <taxon>Pterygota</taxon>
        <taxon>Neoptera</taxon>
        <taxon>Endopterygota</taxon>
        <taxon>Diptera</taxon>
        <taxon>Brachycera</taxon>
        <taxon>Muscomorpha</taxon>
        <taxon>Ephydroidea</taxon>
        <taxon>Drosophilidae</taxon>
        <taxon>Drosophila</taxon>
    </lineage>
</organism>
<feature type="chain" id="PRO_5042178443" evidence="5">
    <location>
        <begin position="22"/>
        <end position="533"/>
    </location>
</feature>
<dbReference type="FunFam" id="3.40.50.2000:FF:000050">
    <property type="entry name" value="UDP-glucuronosyltransferase"/>
    <property type="match status" value="1"/>
</dbReference>
<proteinExistence type="inferred from homology"/>
<evidence type="ECO:0000256" key="3">
    <source>
        <dbReference type="ARBA" id="ARBA00022679"/>
    </source>
</evidence>
<keyword evidence="7" id="KW-1185">Reference proteome</keyword>
<dbReference type="EMBL" id="JAJJHW010001127">
    <property type="protein sequence ID" value="KAH8378400.1"/>
    <property type="molecule type" value="Genomic_DNA"/>
</dbReference>
<name>A0AAD4K7P7_9MUSC</name>
<keyword evidence="4" id="KW-0472">Membrane</keyword>
<dbReference type="AlphaFoldDB" id="A0AAD4K7P7"/>
<dbReference type="GO" id="GO:0008194">
    <property type="term" value="F:UDP-glycosyltransferase activity"/>
    <property type="evidence" value="ECO:0007669"/>
    <property type="project" value="InterPro"/>
</dbReference>
<evidence type="ECO:0000313" key="6">
    <source>
        <dbReference type="EMBL" id="KAH8378400.1"/>
    </source>
</evidence>
<dbReference type="InterPro" id="IPR050271">
    <property type="entry name" value="UDP-glycosyltransferase"/>
</dbReference>
<keyword evidence="3" id="KW-0808">Transferase</keyword>
<keyword evidence="4" id="KW-0812">Transmembrane</keyword>
<comment type="caution">
    <text evidence="6">The sequence shown here is derived from an EMBL/GenBank/DDBJ whole genome shotgun (WGS) entry which is preliminary data.</text>
</comment>